<comment type="caution">
    <text evidence="5">The sequence shown here is derived from an EMBL/GenBank/DDBJ whole genome shotgun (WGS) entry which is preliminary data.</text>
</comment>
<dbReference type="Gene3D" id="3.30.450.20">
    <property type="entry name" value="PAS domain"/>
    <property type="match status" value="5"/>
</dbReference>
<evidence type="ECO:0000259" key="4">
    <source>
        <dbReference type="PROSITE" id="PS50887"/>
    </source>
</evidence>
<dbReference type="EMBL" id="QFOD01000023">
    <property type="protein sequence ID" value="PZP28347.1"/>
    <property type="molecule type" value="Genomic_DNA"/>
</dbReference>
<feature type="domain" description="PAC" evidence="3">
    <location>
        <begin position="661"/>
        <end position="712"/>
    </location>
</feature>
<evidence type="ECO:0008006" key="7">
    <source>
        <dbReference type="Google" id="ProtNLM"/>
    </source>
</evidence>
<dbReference type="Proteomes" id="UP000249633">
    <property type="component" value="Unassembled WGS sequence"/>
</dbReference>
<organism evidence="5 6">
    <name type="scientific">Roseateles depolymerans</name>
    <dbReference type="NCBI Taxonomy" id="76731"/>
    <lineage>
        <taxon>Bacteria</taxon>
        <taxon>Pseudomonadati</taxon>
        <taxon>Pseudomonadota</taxon>
        <taxon>Betaproteobacteria</taxon>
        <taxon>Burkholderiales</taxon>
        <taxon>Sphaerotilaceae</taxon>
        <taxon>Roseateles</taxon>
    </lineage>
</organism>
<gene>
    <name evidence="5" type="ORF">DI603_19480</name>
</gene>
<dbReference type="InterPro" id="IPR000700">
    <property type="entry name" value="PAS-assoc_C"/>
</dbReference>
<dbReference type="SMART" id="SM00091">
    <property type="entry name" value="PAS"/>
    <property type="match status" value="3"/>
</dbReference>
<keyword evidence="1" id="KW-0812">Transmembrane</keyword>
<dbReference type="Gene3D" id="3.30.70.270">
    <property type="match status" value="1"/>
</dbReference>
<evidence type="ECO:0000259" key="3">
    <source>
        <dbReference type="PROSITE" id="PS50113"/>
    </source>
</evidence>
<evidence type="ECO:0000259" key="2">
    <source>
        <dbReference type="PROSITE" id="PS50112"/>
    </source>
</evidence>
<dbReference type="InterPro" id="IPR052155">
    <property type="entry name" value="Biofilm_reg_signaling"/>
</dbReference>
<sequence length="886" mass="97631">MSEPLHPSQVSPADAERHLRQLRRRERALLLVPTLALGSLVLALWVFAGWMVFERPHQLRDRQQHELAAAARAAAMQTESVLRQAEAALHVVDFWLTQQRAAPAPGDIQLAQLADSLRGSSGKMIDVVLLTRSGRVQRLQAGASSNPGDGSPAAYAELARPDSDGLHIGLPLQLDTRSSEPTWLLPLVLRLSHPVGEFDRVMALVELRRLRDMQSLFLSGPDAALLMLRTDGAVLLREPALPGLMGRRLFESNPARRQDFADMEGRFVSDGVATDGLARVGAYATLGDFGIKLLMSISETGLQAAHSWQRNGVLAATTILTVLIVALARWLNQLQRTARLRAAEMRATSNAMPLGLFRCDASGETVYANDTYLSLHRLQRKDLAWGWTALVPPDERDMLILRWKHHMASGEPLNLVRRVRLPGEVRSRLLSLHTAPLIIAGHTAGQVGTVEDVTERGEQELAQRTLAAILAMTPNLVVQVNERGDVSYLNPAARERLHLAPEAPLTDLHLPDLLDHQQLQLYEEKILPAAIRDGHWLGALSLTLDEGAVVPVEATVLAHLDPRGRLETVSLLLRDISEPLRIQRERERQEAILLAVTHTARALFVVGDNEGRLLFCNAAFERERGLRMGDWVGRPLAELYGRQDYAARHTAIEAALRGELRHLEIAAGDTRNGRAFDAQFAPLRVQSGQIEGVIVIEVDVTEARREQARLRLASQTDALTQLLNRAGFDAGTQQRMQDARQEASGRYLALLYLDLDRFKPVNDTYGHPTGDALLKAVALRLRHTLRPDDLVARLGGDEFAVMLTQLGHPEDAGRIADKLLRVLTTPFHIGDLRLEIGVSIGYSVVQDGQAALHDLVAAADSHLYEAKRAGRGSWRGSALLSPDNPA</sequence>
<feature type="domain" description="PAS" evidence="2">
    <location>
        <begin position="589"/>
        <end position="659"/>
    </location>
</feature>
<dbReference type="SUPFAM" id="SSF55785">
    <property type="entry name" value="PYP-like sensor domain (PAS domain)"/>
    <property type="match status" value="3"/>
</dbReference>
<dbReference type="SUPFAM" id="SSF55073">
    <property type="entry name" value="Nucleotide cyclase"/>
    <property type="match status" value="1"/>
</dbReference>
<dbReference type="SMART" id="SM00267">
    <property type="entry name" value="GGDEF"/>
    <property type="match status" value="1"/>
</dbReference>
<dbReference type="Pfam" id="PF00990">
    <property type="entry name" value="GGDEF"/>
    <property type="match status" value="1"/>
</dbReference>
<dbReference type="PROSITE" id="PS50113">
    <property type="entry name" value="PAC"/>
    <property type="match status" value="1"/>
</dbReference>
<dbReference type="PROSITE" id="PS50887">
    <property type="entry name" value="GGDEF"/>
    <property type="match status" value="1"/>
</dbReference>
<name>A0A2W5DGS7_9BURK</name>
<dbReference type="CDD" id="cd00130">
    <property type="entry name" value="PAS"/>
    <property type="match status" value="3"/>
</dbReference>
<dbReference type="InterPro" id="IPR000160">
    <property type="entry name" value="GGDEF_dom"/>
</dbReference>
<dbReference type="PROSITE" id="PS50112">
    <property type="entry name" value="PAS"/>
    <property type="match status" value="1"/>
</dbReference>
<dbReference type="AlphaFoldDB" id="A0A2W5DGS7"/>
<evidence type="ECO:0000313" key="6">
    <source>
        <dbReference type="Proteomes" id="UP000249633"/>
    </source>
</evidence>
<dbReference type="CDD" id="cd12915">
    <property type="entry name" value="PDC2_DGC_like"/>
    <property type="match status" value="1"/>
</dbReference>
<feature type="domain" description="GGDEF" evidence="4">
    <location>
        <begin position="746"/>
        <end position="879"/>
    </location>
</feature>
<feature type="transmembrane region" description="Helical" evidence="1">
    <location>
        <begin position="28"/>
        <end position="53"/>
    </location>
</feature>
<dbReference type="InterPro" id="IPR035965">
    <property type="entry name" value="PAS-like_dom_sf"/>
</dbReference>
<dbReference type="Pfam" id="PF08448">
    <property type="entry name" value="PAS_4"/>
    <property type="match status" value="3"/>
</dbReference>
<protein>
    <recommendedName>
        <fullName evidence="7">Diguanylate cyclase</fullName>
    </recommendedName>
</protein>
<proteinExistence type="predicted"/>
<dbReference type="InterPro" id="IPR000014">
    <property type="entry name" value="PAS"/>
</dbReference>
<dbReference type="CDD" id="cd01949">
    <property type="entry name" value="GGDEF"/>
    <property type="match status" value="1"/>
</dbReference>
<dbReference type="InterPro" id="IPR029787">
    <property type="entry name" value="Nucleotide_cyclase"/>
</dbReference>
<dbReference type="InterPro" id="IPR043128">
    <property type="entry name" value="Rev_trsase/Diguanyl_cyclase"/>
</dbReference>
<dbReference type="NCBIfam" id="TIGR00254">
    <property type="entry name" value="GGDEF"/>
    <property type="match status" value="1"/>
</dbReference>
<dbReference type="NCBIfam" id="TIGR00229">
    <property type="entry name" value="sensory_box"/>
    <property type="match status" value="1"/>
</dbReference>
<dbReference type="InterPro" id="IPR013656">
    <property type="entry name" value="PAS_4"/>
</dbReference>
<reference evidence="5 6" key="1">
    <citation type="submission" date="2017-08" db="EMBL/GenBank/DDBJ databases">
        <title>Infants hospitalized years apart are colonized by the same room-sourced microbial strains.</title>
        <authorList>
            <person name="Brooks B."/>
            <person name="Olm M.R."/>
            <person name="Firek B.A."/>
            <person name="Baker R."/>
            <person name="Thomas B.C."/>
            <person name="Morowitz M.J."/>
            <person name="Banfield J.F."/>
        </authorList>
    </citation>
    <scope>NUCLEOTIDE SEQUENCE [LARGE SCALE GENOMIC DNA]</scope>
    <source>
        <strain evidence="5">S2_012_000_R2_81</strain>
    </source>
</reference>
<evidence type="ECO:0000313" key="5">
    <source>
        <dbReference type="EMBL" id="PZP28347.1"/>
    </source>
</evidence>
<accession>A0A2W5DGS7</accession>
<keyword evidence="1" id="KW-1133">Transmembrane helix</keyword>
<dbReference type="PANTHER" id="PTHR44757">
    <property type="entry name" value="DIGUANYLATE CYCLASE DGCP"/>
    <property type="match status" value="1"/>
</dbReference>
<keyword evidence="1" id="KW-0472">Membrane</keyword>
<evidence type="ECO:0000256" key="1">
    <source>
        <dbReference type="SAM" id="Phobius"/>
    </source>
</evidence>
<dbReference type="PANTHER" id="PTHR44757:SF2">
    <property type="entry name" value="BIOFILM ARCHITECTURE MAINTENANCE PROTEIN MBAA"/>
    <property type="match status" value="1"/>
</dbReference>